<feature type="compositionally biased region" description="Basic and acidic residues" evidence="1">
    <location>
        <begin position="244"/>
        <end position="259"/>
    </location>
</feature>
<feature type="compositionally biased region" description="Basic and acidic residues" evidence="1">
    <location>
        <begin position="68"/>
        <end position="82"/>
    </location>
</feature>
<evidence type="ECO:0000256" key="1">
    <source>
        <dbReference type="SAM" id="MobiDB-lite"/>
    </source>
</evidence>
<reference evidence="2" key="1">
    <citation type="submission" date="2020-02" db="EMBL/GenBank/DDBJ databases">
        <authorList>
            <person name="Meier V. D."/>
        </authorList>
    </citation>
    <scope>NUCLEOTIDE SEQUENCE</scope>
    <source>
        <strain evidence="2">AVDCRST_MAG02</strain>
    </source>
</reference>
<feature type="region of interest" description="Disordered" evidence="1">
    <location>
        <begin position="1"/>
        <end position="314"/>
    </location>
</feature>
<proteinExistence type="predicted"/>
<evidence type="ECO:0000313" key="2">
    <source>
        <dbReference type="EMBL" id="CAA9463331.1"/>
    </source>
</evidence>
<protein>
    <submittedName>
        <fullName evidence="2">Uncharacterized protein</fullName>
    </submittedName>
</protein>
<feature type="compositionally biased region" description="Basic residues" evidence="1">
    <location>
        <begin position="108"/>
        <end position="135"/>
    </location>
</feature>
<organism evidence="2">
    <name type="scientific">uncultured Rubrobacteraceae bacterium</name>
    <dbReference type="NCBI Taxonomy" id="349277"/>
    <lineage>
        <taxon>Bacteria</taxon>
        <taxon>Bacillati</taxon>
        <taxon>Actinomycetota</taxon>
        <taxon>Rubrobacteria</taxon>
        <taxon>Rubrobacterales</taxon>
        <taxon>Rubrobacteraceae</taxon>
        <taxon>environmental samples</taxon>
    </lineage>
</organism>
<feature type="non-terminal residue" evidence="2">
    <location>
        <position position="314"/>
    </location>
</feature>
<feature type="non-terminal residue" evidence="2">
    <location>
        <position position="1"/>
    </location>
</feature>
<accession>A0A6J4R3Q3</accession>
<dbReference type="AlphaFoldDB" id="A0A6J4R3Q3"/>
<dbReference type="EMBL" id="CADCVH010000087">
    <property type="protein sequence ID" value="CAA9463331.1"/>
    <property type="molecule type" value="Genomic_DNA"/>
</dbReference>
<sequence>ERAPGEVRDAAYAGQARSGTHARRHLALPAARRAAQDRGAYHGRARLRAARRGDRARAGPALRAGRRRAPDRLERHGQDRRAARAQARRGAGIHLLGGPRPLALDGLRHRRPAQGGRGRGHRCGARAPRHRRRRPGGPARLRWLPTADDTAPRGARRRYRDRRGGPAGSRNRRGGPNFCRRCPGRPGPPRPATRPGGCRLGLQGTAKLAEAPRAARHPPRGARRRGAGPAGGRASRRGRTRPGRSRDGKTAPGGHREPAPEGALRVGGRRRAPGGGGGDLALRRDTRRALDARRLAQGSGPTPARPGVPGREEM</sequence>
<gene>
    <name evidence="2" type="ORF">AVDCRST_MAG02-2757</name>
</gene>
<feature type="compositionally biased region" description="Basic and acidic residues" evidence="1">
    <location>
        <begin position="281"/>
        <end position="294"/>
    </location>
</feature>
<name>A0A6J4R3Q3_9ACTN</name>
<feature type="compositionally biased region" description="Basic residues" evidence="1">
    <location>
        <begin position="234"/>
        <end position="243"/>
    </location>
</feature>
<feature type="compositionally biased region" description="Basic residues" evidence="1">
    <location>
        <begin position="41"/>
        <end position="50"/>
    </location>
</feature>
<feature type="compositionally biased region" description="Basic residues" evidence="1">
    <location>
        <begin position="214"/>
        <end position="226"/>
    </location>
</feature>